<dbReference type="Proteomes" id="UP001341281">
    <property type="component" value="Chromosome 02"/>
</dbReference>
<evidence type="ECO:0000259" key="3">
    <source>
        <dbReference type="PROSITE" id="PS50846"/>
    </source>
</evidence>
<evidence type="ECO:0000313" key="4">
    <source>
        <dbReference type="EMBL" id="WVZ57263.1"/>
    </source>
</evidence>
<keyword evidence="2" id="KW-0732">Signal</keyword>
<dbReference type="SUPFAM" id="SSF55008">
    <property type="entry name" value="HMA, heavy metal-associated domain"/>
    <property type="match status" value="1"/>
</dbReference>
<dbReference type="EMBL" id="CP144746">
    <property type="protein sequence ID" value="WVZ57263.1"/>
    <property type="molecule type" value="Genomic_DNA"/>
</dbReference>
<feature type="compositionally biased region" description="Basic residues" evidence="1">
    <location>
        <begin position="232"/>
        <end position="254"/>
    </location>
</feature>
<dbReference type="PROSITE" id="PS50846">
    <property type="entry name" value="HMA_2"/>
    <property type="match status" value="1"/>
</dbReference>
<evidence type="ECO:0000256" key="2">
    <source>
        <dbReference type="SAM" id="SignalP"/>
    </source>
</evidence>
<feature type="domain" description="HMA" evidence="3">
    <location>
        <begin position="57"/>
        <end position="123"/>
    </location>
</feature>
<evidence type="ECO:0000256" key="1">
    <source>
        <dbReference type="SAM" id="MobiDB-lite"/>
    </source>
</evidence>
<name>A0AAQ3SMP1_PASNO</name>
<feature type="chain" id="PRO_5042844334" description="HMA domain-containing protein" evidence="2">
    <location>
        <begin position="18"/>
        <end position="339"/>
    </location>
</feature>
<dbReference type="AlphaFoldDB" id="A0AAQ3SMP1"/>
<sequence length="339" mass="35826">DVTIIALLLLFADASLGQDSSSAQLHFFGFFSPLCCCIYMKDETEAPEFAFYLYIQMSTIVMGVDLDCDKCSKKIRKAICKVQDKASIRTISYDEKTNTVTVTGPFDADEVADRLTSGAGKVITDMHVVGGGGGGNNHKHGAAAAKAPKPGKAKGNGHGHDHGHGHGHGKGKGKGDKGGKGDGGKPDKKHVKFDDFDLDDDDDDDFDLHLDEPAGRHAPHGHGHGHAPQGHGHGHGHGARERARRQAQHRHQRPGRGAAGGAAHRRAHAQATPSIWPAAPEWGYSMQPYGSYSGPPAGGYYGAPAAYGAAGHGGAYGYGRNPYGQQYYEEEPSAGCSVM</sequence>
<organism evidence="4 5">
    <name type="scientific">Paspalum notatum var. saurae</name>
    <dbReference type="NCBI Taxonomy" id="547442"/>
    <lineage>
        <taxon>Eukaryota</taxon>
        <taxon>Viridiplantae</taxon>
        <taxon>Streptophyta</taxon>
        <taxon>Embryophyta</taxon>
        <taxon>Tracheophyta</taxon>
        <taxon>Spermatophyta</taxon>
        <taxon>Magnoliopsida</taxon>
        <taxon>Liliopsida</taxon>
        <taxon>Poales</taxon>
        <taxon>Poaceae</taxon>
        <taxon>PACMAD clade</taxon>
        <taxon>Panicoideae</taxon>
        <taxon>Andropogonodae</taxon>
        <taxon>Paspaleae</taxon>
        <taxon>Paspalinae</taxon>
        <taxon>Paspalum</taxon>
    </lineage>
</organism>
<feature type="signal peptide" evidence="2">
    <location>
        <begin position="1"/>
        <end position="17"/>
    </location>
</feature>
<dbReference type="InterPro" id="IPR006121">
    <property type="entry name" value="HMA_dom"/>
</dbReference>
<dbReference type="InterPro" id="IPR036163">
    <property type="entry name" value="HMA_dom_sf"/>
</dbReference>
<dbReference type="PANTHER" id="PTHR47488:SF4">
    <property type="entry name" value="OS03G0412300 PROTEIN"/>
    <property type="match status" value="1"/>
</dbReference>
<dbReference type="PANTHER" id="PTHR47488">
    <property type="entry name" value="HEAVY METAL TRANSPORT/DETOXIFICATION SUPERFAMILY PROTEIN"/>
    <property type="match status" value="1"/>
</dbReference>
<dbReference type="Gene3D" id="3.30.70.100">
    <property type="match status" value="1"/>
</dbReference>
<feature type="compositionally biased region" description="Acidic residues" evidence="1">
    <location>
        <begin position="196"/>
        <end position="206"/>
    </location>
</feature>
<dbReference type="GO" id="GO:1900150">
    <property type="term" value="P:regulation of defense response to fungus"/>
    <property type="evidence" value="ECO:0007669"/>
    <property type="project" value="InterPro"/>
</dbReference>
<keyword evidence="5" id="KW-1185">Reference proteome</keyword>
<feature type="non-terminal residue" evidence="4">
    <location>
        <position position="1"/>
    </location>
</feature>
<dbReference type="GO" id="GO:0046872">
    <property type="term" value="F:metal ion binding"/>
    <property type="evidence" value="ECO:0007669"/>
    <property type="project" value="InterPro"/>
</dbReference>
<evidence type="ECO:0000313" key="5">
    <source>
        <dbReference type="Proteomes" id="UP001341281"/>
    </source>
</evidence>
<gene>
    <name evidence="4" type="ORF">U9M48_007668</name>
</gene>
<protein>
    <recommendedName>
        <fullName evidence="3">HMA domain-containing protein</fullName>
    </recommendedName>
</protein>
<reference evidence="4 5" key="1">
    <citation type="submission" date="2024-02" db="EMBL/GenBank/DDBJ databases">
        <title>High-quality chromosome-scale genome assembly of Pensacola bahiagrass (Paspalum notatum Flugge var. saurae).</title>
        <authorList>
            <person name="Vega J.M."/>
            <person name="Podio M."/>
            <person name="Orjuela J."/>
            <person name="Siena L.A."/>
            <person name="Pessino S.C."/>
            <person name="Combes M.C."/>
            <person name="Mariac C."/>
            <person name="Albertini E."/>
            <person name="Pupilli F."/>
            <person name="Ortiz J.P.A."/>
            <person name="Leblanc O."/>
        </authorList>
    </citation>
    <scope>NUCLEOTIDE SEQUENCE [LARGE SCALE GENOMIC DNA]</scope>
    <source>
        <strain evidence="4">R1</strain>
        <tissue evidence="4">Leaf</tissue>
    </source>
</reference>
<proteinExistence type="predicted"/>
<dbReference type="InterPro" id="IPR044169">
    <property type="entry name" value="PI21"/>
</dbReference>
<accession>A0AAQ3SMP1</accession>
<feature type="compositionally biased region" description="Basic and acidic residues" evidence="1">
    <location>
        <begin position="173"/>
        <end position="186"/>
    </location>
</feature>
<feature type="region of interest" description="Disordered" evidence="1">
    <location>
        <begin position="130"/>
        <end position="270"/>
    </location>
</feature>